<dbReference type="RefSeq" id="XP_070918870.1">
    <property type="nucleotide sequence ID" value="XM_071062769.1"/>
</dbReference>
<feature type="transmembrane region" description="Helical" evidence="6">
    <location>
        <begin position="182"/>
        <end position="204"/>
    </location>
</feature>
<dbReference type="Pfam" id="PF20684">
    <property type="entry name" value="Fung_rhodopsin"/>
    <property type="match status" value="1"/>
</dbReference>
<dbReference type="EMBL" id="BAAFSV010000004">
    <property type="protein sequence ID" value="GAB1317139.1"/>
    <property type="molecule type" value="Genomic_DNA"/>
</dbReference>
<evidence type="ECO:0000313" key="8">
    <source>
        <dbReference type="EMBL" id="GAB1317139.1"/>
    </source>
</evidence>
<feature type="transmembrane region" description="Helical" evidence="6">
    <location>
        <begin position="20"/>
        <end position="44"/>
    </location>
</feature>
<dbReference type="PANTHER" id="PTHR33048:SF167">
    <property type="entry name" value="INTEGRAL MEMBRANE PROTEIN"/>
    <property type="match status" value="1"/>
</dbReference>
<name>A0ABQ0GHA6_9PEZI</name>
<evidence type="ECO:0000256" key="1">
    <source>
        <dbReference type="ARBA" id="ARBA00004141"/>
    </source>
</evidence>
<dbReference type="Proteomes" id="UP001628179">
    <property type="component" value="Unassembled WGS sequence"/>
</dbReference>
<feature type="transmembrane region" description="Helical" evidence="6">
    <location>
        <begin position="136"/>
        <end position="162"/>
    </location>
</feature>
<gene>
    <name evidence="8" type="ORF">MFIFM68171_07349</name>
</gene>
<dbReference type="InterPro" id="IPR049326">
    <property type="entry name" value="Rhodopsin_dom_fungi"/>
</dbReference>
<feature type="transmembrane region" description="Helical" evidence="6">
    <location>
        <begin position="56"/>
        <end position="76"/>
    </location>
</feature>
<sequence>MSSANGTVTIDPERAAESNSALFLTIVCVVWSIAFLTALVRFYTRAVLVRSFGKDDIFMVFAVLCGIGGLISWIIACKHGYGRHTDTIPRSQFVVLLAAQFFQSVIEASFAFGFLKISIALSLLRLSRGTWYKWILWCLIGFTCIYTLFAFTTFLTFCKPIAGQWNLALKPKCYSRMLYRDFGLFNTACNIFTDITFATLPIPLIWSLQLQRRMRLYLIAILSGGYFAVALGVAKAVYIIAFVHQRDGTFHPWAPFFGSLQLDIGIIAACAPTLRPLLGRALSLSGTGNQYRGANYYRAGKALDRLPVTNNVGRGYLRRNTASGEFVEFVKGEKQWTVNGGDTGFLTTAVHAENVRRGETAGERSGSEGDIALPLADDPEFKGIVKTTEFKVEK</sequence>
<evidence type="ECO:0000256" key="6">
    <source>
        <dbReference type="SAM" id="Phobius"/>
    </source>
</evidence>
<comment type="caution">
    <text evidence="8">The sequence shown here is derived from an EMBL/GenBank/DDBJ whole genome shotgun (WGS) entry which is preliminary data.</text>
</comment>
<evidence type="ECO:0000256" key="4">
    <source>
        <dbReference type="ARBA" id="ARBA00023136"/>
    </source>
</evidence>
<organism evidence="8 9">
    <name type="scientific">Madurella fahalii</name>
    <dbReference type="NCBI Taxonomy" id="1157608"/>
    <lineage>
        <taxon>Eukaryota</taxon>
        <taxon>Fungi</taxon>
        <taxon>Dikarya</taxon>
        <taxon>Ascomycota</taxon>
        <taxon>Pezizomycotina</taxon>
        <taxon>Sordariomycetes</taxon>
        <taxon>Sordariomycetidae</taxon>
        <taxon>Sordariales</taxon>
        <taxon>Sordariales incertae sedis</taxon>
        <taxon>Madurella</taxon>
    </lineage>
</organism>
<keyword evidence="9" id="KW-1185">Reference proteome</keyword>
<protein>
    <recommendedName>
        <fullName evidence="7">Rhodopsin domain-containing protein</fullName>
    </recommendedName>
</protein>
<reference evidence="8 9" key="1">
    <citation type="submission" date="2024-09" db="EMBL/GenBank/DDBJ databases">
        <title>Itraconazole resistance in Madurella fahalii resulting from another homologue of gene encoding cytochrome P450 14-alpha sterol demethylase (CYP51).</title>
        <authorList>
            <person name="Yoshioka I."/>
            <person name="Fahal A.H."/>
            <person name="Kaneko S."/>
            <person name="Yaguchi T."/>
        </authorList>
    </citation>
    <scope>NUCLEOTIDE SEQUENCE [LARGE SCALE GENOMIC DNA]</scope>
    <source>
        <strain evidence="8 9">IFM 68171</strain>
    </source>
</reference>
<keyword evidence="4 6" id="KW-0472">Membrane</keyword>
<accession>A0ABQ0GHA6</accession>
<comment type="subcellular location">
    <subcellularLocation>
        <location evidence="1">Membrane</location>
        <topology evidence="1">Multi-pass membrane protein</topology>
    </subcellularLocation>
</comment>
<feature type="transmembrane region" description="Helical" evidence="6">
    <location>
        <begin position="216"/>
        <end position="241"/>
    </location>
</feature>
<dbReference type="InterPro" id="IPR052337">
    <property type="entry name" value="SAT4-like"/>
</dbReference>
<dbReference type="PANTHER" id="PTHR33048">
    <property type="entry name" value="PTH11-LIKE INTEGRAL MEMBRANE PROTEIN (AFU_ORTHOLOGUE AFUA_5G11245)"/>
    <property type="match status" value="1"/>
</dbReference>
<feature type="domain" description="Rhodopsin" evidence="7">
    <location>
        <begin position="40"/>
        <end position="279"/>
    </location>
</feature>
<evidence type="ECO:0000259" key="7">
    <source>
        <dbReference type="Pfam" id="PF20684"/>
    </source>
</evidence>
<comment type="similarity">
    <text evidence="5">Belongs to the SAT4 family.</text>
</comment>
<keyword evidence="2 6" id="KW-0812">Transmembrane</keyword>
<proteinExistence type="inferred from homology"/>
<evidence type="ECO:0000256" key="2">
    <source>
        <dbReference type="ARBA" id="ARBA00022692"/>
    </source>
</evidence>
<feature type="transmembrane region" description="Helical" evidence="6">
    <location>
        <begin position="96"/>
        <end position="124"/>
    </location>
</feature>
<evidence type="ECO:0000313" key="9">
    <source>
        <dbReference type="Proteomes" id="UP001628179"/>
    </source>
</evidence>
<evidence type="ECO:0000256" key="3">
    <source>
        <dbReference type="ARBA" id="ARBA00022989"/>
    </source>
</evidence>
<evidence type="ECO:0000256" key="5">
    <source>
        <dbReference type="ARBA" id="ARBA00038359"/>
    </source>
</evidence>
<dbReference type="GeneID" id="98178092"/>
<keyword evidence="3 6" id="KW-1133">Transmembrane helix</keyword>